<feature type="domain" description="Cupin type-2" evidence="2">
    <location>
        <begin position="41"/>
        <end position="108"/>
    </location>
</feature>
<dbReference type="EMBL" id="JARVLH010000003">
    <property type="protein sequence ID" value="MEX5285074.1"/>
    <property type="molecule type" value="Genomic_DNA"/>
</dbReference>
<dbReference type="Gene3D" id="2.60.120.10">
    <property type="entry name" value="Jelly Rolls"/>
    <property type="match status" value="1"/>
</dbReference>
<accession>A0ABV3X4H6</accession>
<dbReference type="Pfam" id="PF07883">
    <property type="entry name" value="Cupin_2"/>
    <property type="match status" value="1"/>
</dbReference>
<evidence type="ECO:0000313" key="4">
    <source>
        <dbReference type="Proteomes" id="UP001559623"/>
    </source>
</evidence>
<dbReference type="InterPro" id="IPR013096">
    <property type="entry name" value="Cupin_2"/>
</dbReference>
<sequence>MAILKSSAEIRRNAAGGKGEVNLEHLLSKDEMNDKCSTFARITIKPGSSLGYHQHKGNSETYFILSGHGIYNDNGTEVEIGPGTITFCPDGEYHGLSNENGSEDLVFMALIINS</sequence>
<dbReference type="CDD" id="cd02221">
    <property type="entry name" value="cupin_TM1287-like"/>
    <property type="match status" value="1"/>
</dbReference>
<dbReference type="PANTHER" id="PTHR35848">
    <property type="entry name" value="OXALATE-BINDING PROTEIN"/>
    <property type="match status" value="1"/>
</dbReference>
<protein>
    <submittedName>
        <fullName evidence="3">Cupin domain-containing protein</fullName>
    </submittedName>
</protein>
<evidence type="ECO:0000256" key="1">
    <source>
        <dbReference type="ARBA" id="ARBA00022723"/>
    </source>
</evidence>
<name>A0ABV3X4H6_9FIRM</name>
<dbReference type="InterPro" id="IPR051610">
    <property type="entry name" value="GPI/OXD"/>
</dbReference>
<reference evidence="3 4" key="1">
    <citation type="submission" date="2023-04" db="EMBL/GenBank/DDBJ databases">
        <title>Genome Sequence of Selenomonas sputigena ATCC 33150.</title>
        <authorList>
            <person name="Miller D.P."/>
            <person name="Anvari S."/>
            <person name="Polson S.W."/>
            <person name="Macdonald M."/>
            <person name="Mcdowell J.V."/>
        </authorList>
    </citation>
    <scope>NUCLEOTIDE SEQUENCE [LARGE SCALE GENOMIC DNA]</scope>
    <source>
        <strain evidence="3 4">ATCC 33150</strain>
    </source>
</reference>
<dbReference type="SUPFAM" id="SSF51182">
    <property type="entry name" value="RmlC-like cupins"/>
    <property type="match status" value="1"/>
</dbReference>
<dbReference type="Proteomes" id="UP001559623">
    <property type="component" value="Unassembled WGS sequence"/>
</dbReference>
<evidence type="ECO:0000313" key="3">
    <source>
        <dbReference type="EMBL" id="MEX5285074.1"/>
    </source>
</evidence>
<gene>
    <name evidence="3" type="ORF">QCO44_05385</name>
</gene>
<keyword evidence="4" id="KW-1185">Reference proteome</keyword>
<dbReference type="InterPro" id="IPR014710">
    <property type="entry name" value="RmlC-like_jellyroll"/>
</dbReference>
<dbReference type="RefSeq" id="WP_368846802.1">
    <property type="nucleotide sequence ID" value="NZ_CP194411.1"/>
</dbReference>
<dbReference type="InterPro" id="IPR011051">
    <property type="entry name" value="RmlC_Cupin_sf"/>
</dbReference>
<keyword evidence="1" id="KW-0479">Metal-binding</keyword>
<organism evidence="3 4">
    <name type="scientific">Selenomonas sputigena</name>
    <dbReference type="NCBI Taxonomy" id="69823"/>
    <lineage>
        <taxon>Bacteria</taxon>
        <taxon>Bacillati</taxon>
        <taxon>Bacillota</taxon>
        <taxon>Negativicutes</taxon>
        <taxon>Selenomonadales</taxon>
        <taxon>Selenomonadaceae</taxon>
        <taxon>Selenomonas</taxon>
    </lineage>
</organism>
<dbReference type="PANTHER" id="PTHR35848:SF6">
    <property type="entry name" value="CUPIN TYPE-2 DOMAIN-CONTAINING PROTEIN"/>
    <property type="match status" value="1"/>
</dbReference>
<comment type="caution">
    <text evidence="3">The sequence shown here is derived from an EMBL/GenBank/DDBJ whole genome shotgun (WGS) entry which is preliminary data.</text>
</comment>
<proteinExistence type="predicted"/>
<evidence type="ECO:0000259" key="2">
    <source>
        <dbReference type="Pfam" id="PF07883"/>
    </source>
</evidence>